<accession>A0ABM1EN55</accession>
<evidence type="ECO:0000313" key="6">
    <source>
        <dbReference type="RefSeq" id="XP_014673626.1"/>
    </source>
</evidence>
<dbReference type="SUPFAM" id="SSF52777">
    <property type="entry name" value="CoA-dependent acyltransferases"/>
    <property type="match status" value="2"/>
</dbReference>
<proteinExistence type="inferred from homology"/>
<dbReference type="Pfam" id="PF00755">
    <property type="entry name" value="Carn_acyltransf"/>
    <property type="match status" value="1"/>
</dbReference>
<reference evidence="6" key="1">
    <citation type="submission" date="2025-08" db="UniProtKB">
        <authorList>
            <consortium name="RefSeq"/>
        </authorList>
    </citation>
    <scope>IDENTIFICATION</scope>
</reference>
<dbReference type="InterPro" id="IPR000542">
    <property type="entry name" value="Carn_acyl_trans"/>
</dbReference>
<protein>
    <submittedName>
        <fullName evidence="6">Carnitine O-palmitoyltransferase 1, liver isoform-like</fullName>
    </submittedName>
</protein>
<sequence>MVINVLLRMLDYDPSWGGIDAIDRHIPLRQDMPRYTAEKGSLKRGTLCIRLSHHVWLRIKAHESASLRLDYDHRGATSYIVMSIATPPTNTPQLIFLNVGAAPYWKDSSMKTLSNCAEEFREGNTEEDCRDICSAEIDGGHQTNVSDWWEEFVYLRGRSPIVVNSNFYGLDVMEKPTHIQAARAANSVRALFQFRRMISQQTLKPVIVQNVVPLCSGQFERLFNTTRIPGLETDHVMHLRDSTHIAVYHRGRFFRLPCYRRNRLLNSAELEVLFTRIIEDTSKPCKGEEDLAALTAGESWSGARQMYFYKGMNKTALDAIEKAAFFVTLLDKELDYSMEDMSQLDEFAQTVLTGDGCKMWFDKSFNYVVLKNARVGLNVEHSWADSPIFSFTWEHISDLDSGGYKEDGHCKGEVSNDLPQLTRLKWDVPDECITIIEQQKQLAASICADVDLRLRIFGPQPNEYGKGFIKKCKISPDAYIQMALQLAYYRDSGKFHLTYEASMTRLFREGRTETVRPVSSESCAFVRAMDDPSKTNEERVKLLKAATERHVTTYRDAMTGKGVDRHLFCLYVVSRYLEVDSPFLQEVLGEPWRLSTSQTPHNQTDLWKKQVVEQICPGGGFGPVADDGYGVSYIIASENMLFFHVSSKKSSPTTDSTRFSDNIGRALTDLRTLFQNVQVDDKQSAGTSQSKKDK</sequence>
<dbReference type="GeneID" id="106813896"/>
<name>A0ABM1EN55_PRICU</name>
<dbReference type="Gene3D" id="3.30.559.70">
    <property type="entry name" value="Choline/Carnitine o-acyltransferase, domain 2"/>
    <property type="match status" value="1"/>
</dbReference>
<dbReference type="Proteomes" id="UP000695022">
    <property type="component" value="Unplaced"/>
</dbReference>
<keyword evidence="3" id="KW-0012">Acyltransferase</keyword>
<dbReference type="InterPro" id="IPR039551">
    <property type="entry name" value="Cho/carn_acyl_trans"/>
</dbReference>
<evidence type="ECO:0000256" key="2">
    <source>
        <dbReference type="ARBA" id="ARBA00022679"/>
    </source>
</evidence>
<evidence type="ECO:0000256" key="3">
    <source>
        <dbReference type="ARBA" id="ARBA00023315"/>
    </source>
</evidence>
<comment type="similarity">
    <text evidence="1">Belongs to the carnitine/choline acetyltransferase family.</text>
</comment>
<evidence type="ECO:0000256" key="1">
    <source>
        <dbReference type="ARBA" id="ARBA00005232"/>
    </source>
</evidence>
<dbReference type="RefSeq" id="XP_014673626.1">
    <property type="nucleotide sequence ID" value="XM_014818140.1"/>
</dbReference>
<keyword evidence="5" id="KW-1185">Reference proteome</keyword>
<organism evidence="5 6">
    <name type="scientific">Priapulus caudatus</name>
    <name type="common">Priapulid worm</name>
    <dbReference type="NCBI Taxonomy" id="37621"/>
    <lineage>
        <taxon>Eukaryota</taxon>
        <taxon>Metazoa</taxon>
        <taxon>Ecdysozoa</taxon>
        <taxon>Scalidophora</taxon>
        <taxon>Priapulida</taxon>
        <taxon>Priapulimorpha</taxon>
        <taxon>Priapulimorphida</taxon>
        <taxon>Priapulidae</taxon>
        <taxon>Priapulus</taxon>
    </lineage>
</organism>
<evidence type="ECO:0000259" key="4">
    <source>
        <dbReference type="Pfam" id="PF00755"/>
    </source>
</evidence>
<dbReference type="InterPro" id="IPR042231">
    <property type="entry name" value="Cho/carn_acyl_trans_2"/>
</dbReference>
<dbReference type="PANTHER" id="PTHR22589">
    <property type="entry name" value="CARNITINE O-ACYLTRANSFERASE"/>
    <property type="match status" value="1"/>
</dbReference>
<keyword evidence="2" id="KW-0808">Transferase</keyword>
<feature type="domain" description="Choline/carnitine acyltransferase" evidence="4">
    <location>
        <begin position="103"/>
        <end position="663"/>
    </location>
</feature>
<evidence type="ECO:0000313" key="5">
    <source>
        <dbReference type="Proteomes" id="UP000695022"/>
    </source>
</evidence>
<dbReference type="InterPro" id="IPR023213">
    <property type="entry name" value="CAT-like_dom_sf"/>
</dbReference>
<dbReference type="Gene3D" id="3.30.559.10">
    <property type="entry name" value="Chloramphenicol acetyltransferase-like domain"/>
    <property type="match status" value="1"/>
</dbReference>
<gene>
    <name evidence="6" type="primary">LOC106813896</name>
</gene>
<dbReference type="PANTHER" id="PTHR22589:SF31">
    <property type="entry name" value="CARNITINE O-PALMITOYLTRANSFERASE"/>
    <property type="match status" value="1"/>
</dbReference>